<evidence type="ECO:0000313" key="2">
    <source>
        <dbReference type="EMBL" id="KAJ1088941.1"/>
    </source>
</evidence>
<feature type="region of interest" description="Disordered" evidence="1">
    <location>
        <begin position="1"/>
        <end position="68"/>
    </location>
</feature>
<name>A0AAV7LBC8_PLEWA</name>
<dbReference type="AlphaFoldDB" id="A0AAV7LBC8"/>
<gene>
    <name evidence="2" type="ORF">NDU88_002095</name>
</gene>
<proteinExistence type="predicted"/>
<sequence length="68" mass="7373">MERPRASRKPPGAARRVFCGTPLEPQSSGDSAQPPEASPEAPPGFLVGPRRSLHIRHPSWPPSWPLPS</sequence>
<comment type="caution">
    <text evidence="2">The sequence shown here is derived from an EMBL/GenBank/DDBJ whole genome shotgun (WGS) entry which is preliminary data.</text>
</comment>
<feature type="compositionally biased region" description="Pro residues" evidence="1">
    <location>
        <begin position="59"/>
        <end position="68"/>
    </location>
</feature>
<dbReference type="Proteomes" id="UP001066276">
    <property type="component" value="Chromosome 11"/>
</dbReference>
<keyword evidence="3" id="KW-1185">Reference proteome</keyword>
<accession>A0AAV7LBC8</accession>
<evidence type="ECO:0000313" key="3">
    <source>
        <dbReference type="Proteomes" id="UP001066276"/>
    </source>
</evidence>
<protein>
    <submittedName>
        <fullName evidence="2">Uncharacterized protein</fullName>
    </submittedName>
</protein>
<dbReference type="EMBL" id="JANPWB010000015">
    <property type="protein sequence ID" value="KAJ1088941.1"/>
    <property type="molecule type" value="Genomic_DNA"/>
</dbReference>
<organism evidence="2 3">
    <name type="scientific">Pleurodeles waltl</name>
    <name type="common">Iberian ribbed newt</name>
    <dbReference type="NCBI Taxonomy" id="8319"/>
    <lineage>
        <taxon>Eukaryota</taxon>
        <taxon>Metazoa</taxon>
        <taxon>Chordata</taxon>
        <taxon>Craniata</taxon>
        <taxon>Vertebrata</taxon>
        <taxon>Euteleostomi</taxon>
        <taxon>Amphibia</taxon>
        <taxon>Batrachia</taxon>
        <taxon>Caudata</taxon>
        <taxon>Salamandroidea</taxon>
        <taxon>Salamandridae</taxon>
        <taxon>Pleurodelinae</taxon>
        <taxon>Pleurodeles</taxon>
    </lineage>
</organism>
<evidence type="ECO:0000256" key="1">
    <source>
        <dbReference type="SAM" id="MobiDB-lite"/>
    </source>
</evidence>
<reference evidence="2" key="1">
    <citation type="journal article" date="2022" name="bioRxiv">
        <title>Sequencing and chromosome-scale assembly of the giantPleurodeles waltlgenome.</title>
        <authorList>
            <person name="Brown T."/>
            <person name="Elewa A."/>
            <person name="Iarovenko S."/>
            <person name="Subramanian E."/>
            <person name="Araus A.J."/>
            <person name="Petzold A."/>
            <person name="Susuki M."/>
            <person name="Suzuki K.-i.T."/>
            <person name="Hayashi T."/>
            <person name="Toyoda A."/>
            <person name="Oliveira C."/>
            <person name="Osipova E."/>
            <person name="Leigh N.D."/>
            <person name="Simon A."/>
            <person name="Yun M.H."/>
        </authorList>
    </citation>
    <scope>NUCLEOTIDE SEQUENCE</scope>
    <source>
        <strain evidence="2">20211129_DDA</strain>
        <tissue evidence="2">Liver</tissue>
    </source>
</reference>